<dbReference type="EMBL" id="PCDP01000076">
    <property type="protein sequence ID" value="PZM07983.1"/>
    <property type="molecule type" value="Genomic_DNA"/>
</dbReference>
<accession>A0A2W4E6D6</accession>
<comment type="caution">
    <text evidence="2">The sequence shown here is derived from an EMBL/GenBank/DDBJ whole genome shotgun (WGS) entry which is preliminary data.</text>
</comment>
<evidence type="ECO:0000313" key="3">
    <source>
        <dbReference type="Proteomes" id="UP000248925"/>
    </source>
</evidence>
<feature type="coiled-coil region" evidence="1">
    <location>
        <begin position="8"/>
        <end position="65"/>
    </location>
</feature>
<protein>
    <submittedName>
        <fullName evidence="2">Uncharacterized protein</fullName>
    </submittedName>
</protein>
<gene>
    <name evidence="2" type="ORF">CPY51_29980</name>
</gene>
<keyword evidence="1" id="KW-0175">Coiled coil</keyword>
<reference evidence="2 3" key="1">
    <citation type="journal article" date="2018" name="Sci. Rep.">
        <title>Rhizobium tumorigenes sp. nov., a novel plant tumorigenic bacterium isolated from cane gall tumors on thornless blackberry.</title>
        <authorList>
            <person name="Kuzmanovi N."/>
            <person name="Smalla K."/>
            <person name="Gronow S."/>
            <person name="PuBawska J."/>
        </authorList>
    </citation>
    <scope>NUCLEOTIDE SEQUENCE [LARGE SCALE GENOMIC DNA]</scope>
    <source>
        <strain evidence="2 3">CCBAU 85046</strain>
    </source>
</reference>
<dbReference type="RefSeq" id="WP_111164022.1">
    <property type="nucleotide sequence ID" value="NZ_PCDP01000076.1"/>
</dbReference>
<proteinExistence type="predicted"/>
<organism evidence="2 3">
    <name type="scientific">Rhizobium tubonense</name>
    <dbReference type="NCBI Taxonomy" id="484088"/>
    <lineage>
        <taxon>Bacteria</taxon>
        <taxon>Pseudomonadati</taxon>
        <taxon>Pseudomonadota</taxon>
        <taxon>Alphaproteobacteria</taxon>
        <taxon>Hyphomicrobiales</taxon>
        <taxon>Rhizobiaceae</taxon>
        <taxon>Rhizobium/Agrobacterium group</taxon>
        <taxon>Rhizobium</taxon>
    </lineage>
</organism>
<name>A0A2W4E6D6_9HYPH</name>
<dbReference type="AlphaFoldDB" id="A0A2W4E6D6"/>
<keyword evidence="3" id="KW-1185">Reference proteome</keyword>
<evidence type="ECO:0000256" key="1">
    <source>
        <dbReference type="SAM" id="Coils"/>
    </source>
</evidence>
<dbReference type="OrthoDB" id="8452991at2"/>
<sequence>MSHDFQNLSEIDDRIAAVQENLRQLTEQAAAYSGAADEELASERINDQQAELDRLLKLREEVDSK</sequence>
<dbReference type="Proteomes" id="UP000248925">
    <property type="component" value="Unassembled WGS sequence"/>
</dbReference>
<evidence type="ECO:0000313" key="2">
    <source>
        <dbReference type="EMBL" id="PZM07983.1"/>
    </source>
</evidence>